<reference evidence="2 3" key="1">
    <citation type="submission" date="2008-03" db="EMBL/GenBank/DDBJ databases">
        <title>Complete sequence of chromosome of Methylobacterium radiotolerans JCM 2831.</title>
        <authorList>
            <consortium name="US DOE Joint Genome Institute"/>
            <person name="Copeland A."/>
            <person name="Lucas S."/>
            <person name="Lapidus A."/>
            <person name="Glavina del Rio T."/>
            <person name="Dalin E."/>
            <person name="Tice H."/>
            <person name="Bruce D."/>
            <person name="Goodwin L."/>
            <person name="Pitluck S."/>
            <person name="Kiss H."/>
            <person name="Brettin T."/>
            <person name="Detter J.C."/>
            <person name="Han C."/>
            <person name="Kuske C.R."/>
            <person name="Schmutz J."/>
            <person name="Larimer F."/>
            <person name="Land M."/>
            <person name="Hauser L."/>
            <person name="Kyrpides N."/>
            <person name="Mikhailova N."/>
            <person name="Marx C.J."/>
            <person name="Richardson P."/>
        </authorList>
    </citation>
    <scope>NUCLEOTIDE SEQUENCE [LARGE SCALE GENOMIC DNA]</scope>
    <source>
        <strain evidence="3">ATCC 27329 / DSM 1819 / JCM 2831 / NBRC 15690 / NCIMB 10815 / 0-1</strain>
    </source>
</reference>
<name>B1M6B3_METRJ</name>
<dbReference type="KEGG" id="mrd:Mrad2831_0121"/>
<dbReference type="Proteomes" id="UP000006589">
    <property type="component" value="Chromosome"/>
</dbReference>
<dbReference type="STRING" id="426355.Mrad2831_0121"/>
<sequence>MPGGRAARGPDTPGSPGSLGARIVLASAAITLLWALPRWTPETPAVAPAAPPAAETAFVPSVQASPAPPAASVAQFGLAEPGLDPVRVSARVDPRTGLREDTLIRGDVAAIEAPALRVQLTRGFRSGAPPTLFVLMARRAANGPALDRPALAVARTGARDQIRTKFGAVETLEVSFAGPAQRTCTGFVTRDTAFQLDGWLCAPLARPPEPQALGCMLDALSLVDLADAATTAAFSVAPDPAGACPASSGTEPPGRAGSLIRRPQNKK</sequence>
<dbReference type="PATRIC" id="fig|426355.14.peg.146"/>
<dbReference type="RefSeq" id="WP_012317147.1">
    <property type="nucleotide sequence ID" value="NC_010505.1"/>
</dbReference>
<dbReference type="HOGENOM" id="CLU_1041356_0_0_5"/>
<feature type="region of interest" description="Disordered" evidence="1">
    <location>
        <begin position="240"/>
        <end position="267"/>
    </location>
</feature>
<dbReference type="EMBL" id="CP001001">
    <property type="protein sequence ID" value="ACB22148.1"/>
    <property type="molecule type" value="Genomic_DNA"/>
</dbReference>
<evidence type="ECO:0000256" key="1">
    <source>
        <dbReference type="SAM" id="MobiDB-lite"/>
    </source>
</evidence>
<evidence type="ECO:0000313" key="2">
    <source>
        <dbReference type="EMBL" id="ACB22148.1"/>
    </source>
</evidence>
<organism evidence="2 3">
    <name type="scientific">Methylobacterium radiotolerans (strain ATCC 27329 / DSM 1819 / JCM 2831 / NBRC 15690 / NCIMB 10815 / 0-1)</name>
    <dbReference type="NCBI Taxonomy" id="426355"/>
    <lineage>
        <taxon>Bacteria</taxon>
        <taxon>Pseudomonadati</taxon>
        <taxon>Pseudomonadota</taxon>
        <taxon>Alphaproteobacteria</taxon>
        <taxon>Hyphomicrobiales</taxon>
        <taxon>Methylobacteriaceae</taxon>
        <taxon>Methylobacterium</taxon>
    </lineage>
</organism>
<protein>
    <submittedName>
        <fullName evidence="2">Uncharacterized protein</fullName>
    </submittedName>
</protein>
<dbReference type="AlphaFoldDB" id="B1M6B3"/>
<dbReference type="eggNOG" id="ENOG50338J7">
    <property type="taxonomic scope" value="Bacteria"/>
</dbReference>
<evidence type="ECO:0000313" key="3">
    <source>
        <dbReference type="Proteomes" id="UP000006589"/>
    </source>
</evidence>
<gene>
    <name evidence="2" type="ordered locus">Mrad2831_0121</name>
</gene>
<dbReference type="GeneID" id="6136421"/>
<dbReference type="OrthoDB" id="7989784at2"/>
<proteinExistence type="predicted"/>
<accession>B1M6B3</accession>